<reference evidence="12 13" key="1">
    <citation type="submission" date="2023-03" db="EMBL/GenBank/DDBJ databases">
        <title>Draft assemblies of triclosan tolerant bacteria isolated from returned activated sludge.</title>
        <authorList>
            <person name="Van Hamelsveld S."/>
        </authorList>
    </citation>
    <scope>NUCLEOTIDE SEQUENCE [LARGE SCALE GENOMIC DNA]</scope>
    <source>
        <strain evidence="12 13">GW210010_S58</strain>
    </source>
</reference>
<sequence length="402" mass="43547">MKFASAVAKTVLHSLIAIFPTYVLAQPNTAEIAQVFIADKVRQQLLADWGRTDDALPCAAWMAPSALGKKLAGVVASDFSASEFQEALDFLGSGPGQRYADRQRNLSPVSSRTEADLDAERQFFNTPLGLKLLDRLTIQKYAEIAKGQFKADSPECKAALEPVPGVRHVAEVNLTDLACTLPRVTYPAAARRQNQSGTVLVRLLADESGLVRFAGIRRSSGFASLDKAAQFAVLSMRCRPYQTADGKLHKVTAIQPIAFALDSTQTSKKGDDLTIESASSPPRQTLDDRRAALARLQSLVAGASAGTVAPGTIEDFASAVRDQVRPFIAYGGALEDLERNPKVVVRVFIDSEGNVLQVRTEEVSDNPVWNSTVLRAIRNASPLPVPPKGQRTDFTITFRPKE</sequence>
<name>A0ABT6AP39_9BURK</name>
<evidence type="ECO:0000256" key="9">
    <source>
        <dbReference type="ARBA" id="ARBA00023136"/>
    </source>
</evidence>
<proteinExistence type="inferred from homology"/>
<dbReference type="InterPro" id="IPR037682">
    <property type="entry name" value="TonB_C"/>
</dbReference>
<dbReference type="NCBIfam" id="TIGR01352">
    <property type="entry name" value="tonB_Cterm"/>
    <property type="match status" value="2"/>
</dbReference>
<evidence type="ECO:0000313" key="12">
    <source>
        <dbReference type="EMBL" id="MDF3834057.1"/>
    </source>
</evidence>
<dbReference type="Gene3D" id="3.30.1150.10">
    <property type="match status" value="2"/>
</dbReference>
<evidence type="ECO:0000259" key="11">
    <source>
        <dbReference type="PROSITE" id="PS52015"/>
    </source>
</evidence>
<dbReference type="Proteomes" id="UP001216674">
    <property type="component" value="Unassembled WGS sequence"/>
</dbReference>
<keyword evidence="9" id="KW-0472">Membrane</keyword>
<dbReference type="PROSITE" id="PS52015">
    <property type="entry name" value="TONB_CTD"/>
    <property type="match status" value="2"/>
</dbReference>
<evidence type="ECO:0000256" key="2">
    <source>
        <dbReference type="ARBA" id="ARBA00006555"/>
    </source>
</evidence>
<evidence type="ECO:0000256" key="8">
    <source>
        <dbReference type="ARBA" id="ARBA00022989"/>
    </source>
</evidence>
<accession>A0ABT6AP39</accession>
<feature type="signal peptide" evidence="10">
    <location>
        <begin position="1"/>
        <end position="25"/>
    </location>
</feature>
<dbReference type="Pfam" id="PF03544">
    <property type="entry name" value="TonB_C"/>
    <property type="match status" value="1"/>
</dbReference>
<dbReference type="SUPFAM" id="SSF74653">
    <property type="entry name" value="TolA/TonB C-terminal domain"/>
    <property type="match status" value="2"/>
</dbReference>
<evidence type="ECO:0000256" key="10">
    <source>
        <dbReference type="SAM" id="SignalP"/>
    </source>
</evidence>
<dbReference type="Pfam" id="PF13103">
    <property type="entry name" value="TonB_2"/>
    <property type="match status" value="1"/>
</dbReference>
<keyword evidence="10" id="KW-0732">Signal</keyword>
<dbReference type="InterPro" id="IPR006260">
    <property type="entry name" value="TonB/TolA_C"/>
</dbReference>
<keyword evidence="13" id="KW-1185">Reference proteome</keyword>
<dbReference type="PANTHER" id="PTHR33446">
    <property type="entry name" value="PROTEIN TONB-RELATED"/>
    <property type="match status" value="1"/>
</dbReference>
<keyword evidence="8" id="KW-1133">Transmembrane helix</keyword>
<evidence type="ECO:0000313" key="13">
    <source>
        <dbReference type="Proteomes" id="UP001216674"/>
    </source>
</evidence>
<feature type="chain" id="PRO_5046626537" evidence="10">
    <location>
        <begin position="26"/>
        <end position="402"/>
    </location>
</feature>
<dbReference type="InterPro" id="IPR051045">
    <property type="entry name" value="TonB-dependent_transducer"/>
</dbReference>
<comment type="subcellular location">
    <subcellularLocation>
        <location evidence="1">Cell inner membrane</location>
        <topology evidence="1">Single-pass membrane protein</topology>
        <orientation evidence="1">Periplasmic side</orientation>
    </subcellularLocation>
</comment>
<keyword evidence="6" id="KW-0812">Transmembrane</keyword>
<dbReference type="PANTHER" id="PTHR33446:SF2">
    <property type="entry name" value="PROTEIN TONB"/>
    <property type="match status" value="1"/>
</dbReference>
<dbReference type="EMBL" id="JARJLM010000240">
    <property type="protein sequence ID" value="MDF3834057.1"/>
    <property type="molecule type" value="Genomic_DNA"/>
</dbReference>
<evidence type="ECO:0000256" key="1">
    <source>
        <dbReference type="ARBA" id="ARBA00004383"/>
    </source>
</evidence>
<evidence type="ECO:0000256" key="7">
    <source>
        <dbReference type="ARBA" id="ARBA00022927"/>
    </source>
</evidence>
<keyword evidence="5" id="KW-0997">Cell inner membrane</keyword>
<comment type="similarity">
    <text evidence="2">Belongs to the TonB family.</text>
</comment>
<comment type="caution">
    <text evidence="12">The sequence shown here is derived from an EMBL/GenBank/DDBJ whole genome shotgun (WGS) entry which is preliminary data.</text>
</comment>
<feature type="domain" description="TonB C-terminal" evidence="11">
    <location>
        <begin position="315"/>
        <end position="402"/>
    </location>
</feature>
<keyword evidence="3" id="KW-0813">Transport</keyword>
<keyword evidence="7" id="KW-0653">Protein transport</keyword>
<evidence type="ECO:0000256" key="5">
    <source>
        <dbReference type="ARBA" id="ARBA00022519"/>
    </source>
</evidence>
<protein>
    <submittedName>
        <fullName evidence="12">TonB family protein</fullName>
    </submittedName>
</protein>
<evidence type="ECO:0000256" key="6">
    <source>
        <dbReference type="ARBA" id="ARBA00022692"/>
    </source>
</evidence>
<evidence type="ECO:0000256" key="4">
    <source>
        <dbReference type="ARBA" id="ARBA00022475"/>
    </source>
</evidence>
<organism evidence="12 13">
    <name type="scientific">Cupriavidus basilensis</name>
    <dbReference type="NCBI Taxonomy" id="68895"/>
    <lineage>
        <taxon>Bacteria</taxon>
        <taxon>Pseudomonadati</taxon>
        <taxon>Pseudomonadota</taxon>
        <taxon>Betaproteobacteria</taxon>
        <taxon>Burkholderiales</taxon>
        <taxon>Burkholderiaceae</taxon>
        <taxon>Cupriavidus</taxon>
    </lineage>
</organism>
<keyword evidence="4" id="KW-1003">Cell membrane</keyword>
<gene>
    <name evidence="12" type="ORF">P3W85_13990</name>
</gene>
<feature type="domain" description="TonB C-terminal" evidence="11">
    <location>
        <begin position="171"/>
        <end position="268"/>
    </location>
</feature>
<dbReference type="RefSeq" id="WP_276265218.1">
    <property type="nucleotide sequence ID" value="NZ_JARJLM010000240.1"/>
</dbReference>
<evidence type="ECO:0000256" key="3">
    <source>
        <dbReference type="ARBA" id="ARBA00022448"/>
    </source>
</evidence>